<name>A0A6C1KIC3_XANAU</name>
<dbReference type="GO" id="GO:0022804">
    <property type="term" value="F:active transmembrane transporter activity"/>
    <property type="evidence" value="ECO:0007669"/>
    <property type="project" value="UniProtKB-ARBA"/>
</dbReference>
<keyword evidence="12" id="KW-0560">Oxidoreductase</keyword>
<evidence type="ECO:0000256" key="1">
    <source>
        <dbReference type="ARBA" id="ARBA00010643"/>
    </source>
</evidence>
<dbReference type="GO" id="GO:0098662">
    <property type="term" value="P:inorganic cation transmembrane transport"/>
    <property type="evidence" value="ECO:0007669"/>
    <property type="project" value="UniProtKB-ARBA"/>
</dbReference>
<dbReference type="GeneID" id="95773422"/>
<dbReference type="Proteomes" id="UP000305131">
    <property type="component" value="Unassembled WGS sequence"/>
</dbReference>
<evidence type="ECO:0000313" key="12">
    <source>
        <dbReference type="EMBL" id="TLX44042.1"/>
    </source>
</evidence>
<dbReference type="PROSITE" id="PS01099">
    <property type="entry name" value="COMPLEX1_24K"/>
    <property type="match status" value="1"/>
</dbReference>
<dbReference type="GO" id="GO:0051537">
    <property type="term" value="F:2 iron, 2 sulfur cluster binding"/>
    <property type="evidence" value="ECO:0007669"/>
    <property type="project" value="UniProtKB-KW"/>
</dbReference>
<comment type="caution">
    <text evidence="12">The sequence shown here is derived from an EMBL/GenBank/DDBJ whole genome shotgun (WGS) entry which is preliminary data.</text>
</comment>
<feature type="region of interest" description="Disordered" evidence="11">
    <location>
        <begin position="224"/>
        <end position="273"/>
    </location>
</feature>
<dbReference type="FunFam" id="3.40.30.10:FF:000022">
    <property type="entry name" value="NADH dehydrogenase flavoprotein 2, mitochondrial"/>
    <property type="match status" value="1"/>
</dbReference>
<dbReference type="FunFam" id="1.10.10.1590:FF:000001">
    <property type="entry name" value="NADH-quinone oxidoreductase subunit E"/>
    <property type="match status" value="1"/>
</dbReference>
<dbReference type="Gene3D" id="3.40.30.10">
    <property type="entry name" value="Glutaredoxin"/>
    <property type="match status" value="1"/>
</dbReference>
<dbReference type="EMBL" id="VAUP01000015">
    <property type="protein sequence ID" value="TLX44042.1"/>
    <property type="molecule type" value="Genomic_DNA"/>
</dbReference>
<dbReference type="OrthoDB" id="9807941at2"/>
<dbReference type="GO" id="GO:0022890">
    <property type="term" value="F:inorganic cation transmembrane transporter activity"/>
    <property type="evidence" value="ECO:0007669"/>
    <property type="project" value="UniProtKB-ARBA"/>
</dbReference>
<comment type="cofactor">
    <cofactor evidence="8">
        <name>[2Fe-2S] cluster</name>
        <dbReference type="ChEBI" id="CHEBI:190135"/>
    </cofactor>
</comment>
<dbReference type="NCBIfam" id="NF005724">
    <property type="entry name" value="PRK07539.1-4"/>
    <property type="match status" value="1"/>
</dbReference>
<dbReference type="EC" id="1.6.5.11" evidence="12"/>
<dbReference type="GO" id="GO:0003954">
    <property type="term" value="F:NADH dehydrogenase activity"/>
    <property type="evidence" value="ECO:0007669"/>
    <property type="project" value="TreeGrafter"/>
</dbReference>
<feature type="binding site" evidence="10">
    <location>
        <position position="102"/>
    </location>
    <ligand>
        <name>[2Fe-2S] cluster</name>
        <dbReference type="ChEBI" id="CHEBI:190135"/>
    </ligand>
</feature>
<evidence type="ECO:0000256" key="4">
    <source>
        <dbReference type="ARBA" id="ARBA00022967"/>
    </source>
</evidence>
<evidence type="ECO:0000256" key="3">
    <source>
        <dbReference type="ARBA" id="ARBA00022723"/>
    </source>
</evidence>
<reference evidence="12 13" key="1">
    <citation type="submission" date="2019-05" db="EMBL/GenBank/DDBJ databases">
        <authorList>
            <person name="Zhou X."/>
        </authorList>
    </citation>
    <scope>NUCLEOTIDE SEQUENCE [LARGE SCALE GENOMIC DNA]</scope>
    <source>
        <strain evidence="12 13">DSM 432</strain>
    </source>
</reference>
<dbReference type="RefSeq" id="WP_138398948.1">
    <property type="nucleotide sequence ID" value="NZ_JBAFVI010000001.1"/>
</dbReference>
<keyword evidence="2 10" id="KW-0001">2Fe-2S</keyword>
<evidence type="ECO:0000256" key="11">
    <source>
        <dbReference type="SAM" id="MobiDB-lite"/>
    </source>
</evidence>
<keyword evidence="6 10" id="KW-0411">Iron-sulfur</keyword>
<evidence type="ECO:0000256" key="9">
    <source>
        <dbReference type="ARBA" id="ARBA00047712"/>
    </source>
</evidence>
<dbReference type="GO" id="GO:0046872">
    <property type="term" value="F:metal ion binding"/>
    <property type="evidence" value="ECO:0007669"/>
    <property type="project" value="UniProtKB-KW"/>
</dbReference>
<protein>
    <submittedName>
        <fullName evidence="12">NADH-quinone oxidoreductase subunit NuoE</fullName>
        <ecNumber evidence="12">1.6.5.11</ecNumber>
    </submittedName>
</protein>
<feature type="binding site" evidence="10">
    <location>
        <position position="141"/>
    </location>
    <ligand>
        <name>[2Fe-2S] cluster</name>
        <dbReference type="ChEBI" id="CHEBI:190135"/>
    </ligand>
</feature>
<dbReference type="Gene3D" id="1.10.10.1590">
    <property type="entry name" value="NADH-quinone oxidoreductase subunit E"/>
    <property type="match status" value="1"/>
</dbReference>
<keyword evidence="3 10" id="KW-0479">Metal-binding</keyword>
<comment type="cofactor">
    <cofactor evidence="10">
        <name>[2Fe-2S] cluster</name>
        <dbReference type="ChEBI" id="CHEBI:190135"/>
    </cofactor>
    <text evidence="10">Binds 1 [2Fe-2S] cluster.</text>
</comment>
<dbReference type="Pfam" id="PF01257">
    <property type="entry name" value="2Fe-2S_thioredx"/>
    <property type="match status" value="1"/>
</dbReference>
<evidence type="ECO:0000256" key="7">
    <source>
        <dbReference type="ARBA" id="ARBA00023027"/>
    </source>
</evidence>
<dbReference type="PANTHER" id="PTHR10371">
    <property type="entry name" value="NADH DEHYDROGENASE UBIQUINONE FLAVOPROTEIN 2, MITOCHONDRIAL"/>
    <property type="match status" value="1"/>
</dbReference>
<dbReference type="GO" id="GO:0031967">
    <property type="term" value="C:organelle envelope"/>
    <property type="evidence" value="ECO:0007669"/>
    <property type="project" value="UniProtKB-ARBA"/>
</dbReference>
<dbReference type="AlphaFoldDB" id="A0A6C1KIC3"/>
<evidence type="ECO:0000256" key="2">
    <source>
        <dbReference type="ARBA" id="ARBA00022714"/>
    </source>
</evidence>
<sequence length="273" mass="29280">MSVRRLAAEQPESFDFTPELEAVAQKLIAKYPEGRQASAVVPLLWETQKAAGGWLPEPAIRAVAERLGMANIRVLEVATFYTMFNLEPVGKYFVQLCGTTPCMLRGAEAIRHVCERKIGHERHVSADGTFSWLEVECLGACTNAPMVQINDDYYEDLTPENFEKLLDDLAAGRPVKVGPQNTRQGSEPEGGARVLIDPALYAFKSNVPGFADAPATETPDLLAAGLPRAAAESPVDPTAALSAAQEKAADGADTREKREAVAAEATKPSGAGE</sequence>
<dbReference type="InterPro" id="IPR042128">
    <property type="entry name" value="NuoE_dom"/>
</dbReference>
<accession>A0A6C1KIC3</accession>
<dbReference type="GO" id="GO:1902494">
    <property type="term" value="C:catalytic complex"/>
    <property type="evidence" value="ECO:0007669"/>
    <property type="project" value="UniProtKB-ARBA"/>
</dbReference>
<dbReference type="InterPro" id="IPR002023">
    <property type="entry name" value="NuoE-like"/>
</dbReference>
<evidence type="ECO:0000256" key="6">
    <source>
        <dbReference type="ARBA" id="ARBA00023014"/>
    </source>
</evidence>
<organism evidence="12 13">
    <name type="scientific">Xanthobacter autotrophicus</name>
    <dbReference type="NCBI Taxonomy" id="280"/>
    <lineage>
        <taxon>Bacteria</taxon>
        <taxon>Pseudomonadati</taxon>
        <taxon>Pseudomonadota</taxon>
        <taxon>Alphaproteobacteria</taxon>
        <taxon>Hyphomicrobiales</taxon>
        <taxon>Xanthobacteraceae</taxon>
        <taxon>Xanthobacter</taxon>
    </lineage>
</organism>
<evidence type="ECO:0000313" key="13">
    <source>
        <dbReference type="Proteomes" id="UP000305131"/>
    </source>
</evidence>
<comment type="similarity">
    <text evidence="1">Belongs to the complex I 24 kDa subunit family.</text>
</comment>
<dbReference type="PANTHER" id="PTHR10371:SF3">
    <property type="entry name" value="NADH DEHYDROGENASE [UBIQUINONE] FLAVOPROTEIN 2, MITOCHONDRIAL"/>
    <property type="match status" value="1"/>
</dbReference>
<comment type="catalytic activity">
    <reaction evidence="9">
        <text>a quinone + NADH + 5 H(+)(in) = a quinol + NAD(+) + 4 H(+)(out)</text>
        <dbReference type="Rhea" id="RHEA:57888"/>
        <dbReference type="ChEBI" id="CHEBI:15378"/>
        <dbReference type="ChEBI" id="CHEBI:24646"/>
        <dbReference type="ChEBI" id="CHEBI:57540"/>
        <dbReference type="ChEBI" id="CHEBI:57945"/>
        <dbReference type="ChEBI" id="CHEBI:132124"/>
    </reaction>
</comment>
<dbReference type="NCBIfam" id="TIGR01958">
    <property type="entry name" value="nuoE_fam"/>
    <property type="match status" value="1"/>
</dbReference>
<feature type="binding site" evidence="10">
    <location>
        <position position="97"/>
    </location>
    <ligand>
        <name>[2Fe-2S] cluster</name>
        <dbReference type="ChEBI" id="CHEBI:190135"/>
    </ligand>
</feature>
<feature type="compositionally biased region" description="Basic and acidic residues" evidence="11">
    <location>
        <begin position="247"/>
        <end position="261"/>
    </location>
</feature>
<dbReference type="GO" id="GO:0098796">
    <property type="term" value="C:membrane protein complex"/>
    <property type="evidence" value="ECO:0007669"/>
    <property type="project" value="UniProtKB-ARBA"/>
</dbReference>
<evidence type="ECO:0000256" key="8">
    <source>
        <dbReference type="ARBA" id="ARBA00034078"/>
    </source>
</evidence>
<keyword evidence="7" id="KW-0520">NAD</keyword>
<evidence type="ECO:0000256" key="5">
    <source>
        <dbReference type="ARBA" id="ARBA00023004"/>
    </source>
</evidence>
<dbReference type="GO" id="GO:0008324">
    <property type="term" value="F:monoatomic cation transmembrane transporter activity"/>
    <property type="evidence" value="ECO:0007669"/>
    <property type="project" value="UniProtKB-ARBA"/>
</dbReference>
<evidence type="ECO:0000256" key="10">
    <source>
        <dbReference type="PIRSR" id="PIRSR000216-1"/>
    </source>
</evidence>
<dbReference type="SUPFAM" id="SSF52833">
    <property type="entry name" value="Thioredoxin-like"/>
    <property type="match status" value="1"/>
</dbReference>
<feature type="binding site" evidence="10">
    <location>
        <position position="137"/>
    </location>
    <ligand>
        <name>[2Fe-2S] cluster</name>
        <dbReference type="ChEBI" id="CHEBI:190135"/>
    </ligand>
</feature>
<dbReference type="GO" id="GO:0031090">
    <property type="term" value="C:organelle membrane"/>
    <property type="evidence" value="ECO:0007669"/>
    <property type="project" value="UniProtKB-ARBA"/>
</dbReference>
<proteinExistence type="inferred from homology"/>
<gene>
    <name evidence="12" type="primary">nuoE</name>
    <name evidence="12" type="ORF">FBQ73_08145</name>
</gene>
<dbReference type="CDD" id="cd03064">
    <property type="entry name" value="TRX_Fd_NuoE"/>
    <property type="match status" value="1"/>
</dbReference>
<keyword evidence="4" id="KW-1278">Translocase</keyword>
<dbReference type="InterPro" id="IPR041921">
    <property type="entry name" value="NuoE_N"/>
</dbReference>
<dbReference type="InterPro" id="IPR036249">
    <property type="entry name" value="Thioredoxin-like_sf"/>
</dbReference>
<keyword evidence="5 10" id="KW-0408">Iron</keyword>